<gene>
    <name evidence="10" type="ORF">C1S65_22800</name>
</gene>
<dbReference type="NCBIfam" id="TIGR01730">
    <property type="entry name" value="RND_mfp"/>
    <property type="match status" value="1"/>
</dbReference>
<organism evidence="10 11">
    <name type="scientific">Pseudomonas putida</name>
    <name type="common">Arthrobacter siderocapsulatus</name>
    <dbReference type="NCBI Taxonomy" id="303"/>
    <lineage>
        <taxon>Bacteria</taxon>
        <taxon>Pseudomonadati</taxon>
        <taxon>Pseudomonadota</taxon>
        <taxon>Gammaproteobacteria</taxon>
        <taxon>Pseudomonadales</taxon>
        <taxon>Pseudomonadaceae</taxon>
        <taxon>Pseudomonas</taxon>
    </lineage>
</organism>
<evidence type="ECO:0000256" key="1">
    <source>
        <dbReference type="ARBA" id="ARBA00004519"/>
    </source>
</evidence>
<comment type="similarity">
    <text evidence="2">Belongs to the membrane fusion protein (MFP) (TC 8.A.1) family.</text>
</comment>
<dbReference type="Pfam" id="PF25876">
    <property type="entry name" value="HH_MFP_RND"/>
    <property type="match status" value="1"/>
</dbReference>
<dbReference type="SUPFAM" id="SSF111369">
    <property type="entry name" value="HlyD-like secretion proteins"/>
    <property type="match status" value="1"/>
</dbReference>
<dbReference type="GO" id="GO:0022857">
    <property type="term" value="F:transmembrane transporter activity"/>
    <property type="evidence" value="ECO:0007669"/>
    <property type="project" value="InterPro"/>
</dbReference>
<protein>
    <submittedName>
        <fullName evidence="10">Efflux transporter periplasmic adaptor subunit</fullName>
    </submittedName>
</protein>
<dbReference type="Pfam" id="PF25967">
    <property type="entry name" value="RND-MFP_C"/>
    <property type="match status" value="1"/>
</dbReference>
<evidence type="ECO:0000313" key="11">
    <source>
        <dbReference type="Proteomes" id="UP000251617"/>
    </source>
</evidence>
<evidence type="ECO:0000256" key="4">
    <source>
        <dbReference type="SAM" id="Coils"/>
    </source>
</evidence>
<proteinExistence type="inferred from homology"/>
<name>A0AAD0LCG1_PSEPU</name>
<comment type="subcellular location">
    <subcellularLocation>
        <location evidence="1">Cell inner membrane</location>
        <topology evidence="1">Lipid-anchor</topology>
    </subcellularLocation>
</comment>
<accession>A0AAD0LCG1</accession>
<dbReference type="EMBL" id="CP030750">
    <property type="protein sequence ID" value="AXA26807.1"/>
    <property type="molecule type" value="Genomic_DNA"/>
</dbReference>
<sequence length="391" mass="42470">MGAHSRPRMRLALYSTGMLCIFGVIAFGVVEKSENAVAQEGPLPIQEVEVAVVKRETVTDWQIYSGRLAAVERVEVRPLVAGTITQVNIHDGQLVKKGDTLFVIDPRPYQAQVERAKGQVAAAQARVAYTKSDWQRAQRLITENAIAQRDYDEKNNAALEASANLKTAEAALDAARIDLGHTQVTAPISGRVSRAEITLGNIVNAGSAAVPLTTLVSLNPMYAEFNADEQTYLKYINRLGNKGNVRVDLGLADETGYSRQGVIQSVDNELDTTSGTIRMRARFDNADGVMVPGLYARVKVGGSEPYAALLVDDAAIGTDQDKRFVLVVGDDDHIVYRPVALGNLQGNERIITSGLEEGERVVVGGIQRVRPGEKVVGKLISRRHVQAMIDR</sequence>
<evidence type="ECO:0000259" key="9">
    <source>
        <dbReference type="Pfam" id="PF25967"/>
    </source>
</evidence>
<keyword evidence="3 4" id="KW-0175">Coiled coil</keyword>
<dbReference type="InterPro" id="IPR006143">
    <property type="entry name" value="RND_pump_MFP"/>
</dbReference>
<keyword evidence="5" id="KW-1133">Transmembrane helix</keyword>
<dbReference type="FunFam" id="2.40.420.20:FF:000001">
    <property type="entry name" value="Efflux RND transporter periplasmic adaptor subunit"/>
    <property type="match status" value="1"/>
</dbReference>
<dbReference type="InterPro" id="IPR058627">
    <property type="entry name" value="MdtA-like_C"/>
</dbReference>
<feature type="coiled-coil region" evidence="4">
    <location>
        <begin position="137"/>
        <end position="178"/>
    </location>
</feature>
<dbReference type="InterPro" id="IPR058625">
    <property type="entry name" value="MdtA-like_BSH"/>
</dbReference>
<dbReference type="GO" id="GO:0046677">
    <property type="term" value="P:response to antibiotic"/>
    <property type="evidence" value="ECO:0007669"/>
    <property type="project" value="TreeGrafter"/>
</dbReference>
<dbReference type="Pfam" id="PF25944">
    <property type="entry name" value="Beta-barrel_RND"/>
    <property type="match status" value="1"/>
</dbReference>
<evidence type="ECO:0000256" key="5">
    <source>
        <dbReference type="SAM" id="Phobius"/>
    </source>
</evidence>
<dbReference type="GO" id="GO:0005886">
    <property type="term" value="C:plasma membrane"/>
    <property type="evidence" value="ECO:0007669"/>
    <property type="project" value="UniProtKB-SubCell"/>
</dbReference>
<evidence type="ECO:0000313" key="10">
    <source>
        <dbReference type="EMBL" id="AXA26807.1"/>
    </source>
</evidence>
<dbReference type="Gene3D" id="2.40.30.170">
    <property type="match status" value="1"/>
</dbReference>
<feature type="transmembrane region" description="Helical" evidence="5">
    <location>
        <begin position="12"/>
        <end position="30"/>
    </location>
</feature>
<feature type="domain" description="Multidrug resistance protein MdtA-like barrel-sandwich hybrid" evidence="7">
    <location>
        <begin position="73"/>
        <end position="212"/>
    </location>
</feature>
<keyword evidence="5" id="KW-0812">Transmembrane</keyword>
<dbReference type="PANTHER" id="PTHR30158:SF10">
    <property type="entry name" value="CATION EFFLUX PUMP"/>
    <property type="match status" value="1"/>
</dbReference>
<evidence type="ECO:0000259" key="8">
    <source>
        <dbReference type="Pfam" id="PF25944"/>
    </source>
</evidence>
<evidence type="ECO:0000259" key="7">
    <source>
        <dbReference type="Pfam" id="PF25917"/>
    </source>
</evidence>
<reference evidence="10 11" key="1">
    <citation type="submission" date="2018-06" db="EMBL/GenBank/DDBJ databases">
        <title>The genome of Pseudomonas putida NX-1, a lignin degrader.</title>
        <authorList>
            <person name="Xu Z."/>
        </authorList>
    </citation>
    <scope>NUCLEOTIDE SEQUENCE [LARGE SCALE GENOMIC DNA]</scope>
    <source>
        <strain evidence="10 11">NX-1</strain>
    </source>
</reference>
<feature type="domain" description="Multidrug resistance protein MdtA-like alpha-helical hairpin" evidence="6">
    <location>
        <begin position="114"/>
        <end position="182"/>
    </location>
</feature>
<dbReference type="Gene3D" id="2.40.420.20">
    <property type="match status" value="1"/>
</dbReference>
<keyword evidence="5" id="KW-0472">Membrane</keyword>
<dbReference type="AlphaFoldDB" id="A0AAD0LCG1"/>
<dbReference type="Gene3D" id="2.40.50.100">
    <property type="match status" value="1"/>
</dbReference>
<dbReference type="InterPro" id="IPR058626">
    <property type="entry name" value="MdtA-like_b-barrel"/>
</dbReference>
<dbReference type="PANTHER" id="PTHR30158">
    <property type="entry name" value="ACRA/E-RELATED COMPONENT OF DRUG EFFLUX TRANSPORTER"/>
    <property type="match status" value="1"/>
</dbReference>
<evidence type="ECO:0000256" key="3">
    <source>
        <dbReference type="ARBA" id="ARBA00023054"/>
    </source>
</evidence>
<evidence type="ECO:0000256" key="2">
    <source>
        <dbReference type="ARBA" id="ARBA00009477"/>
    </source>
</evidence>
<dbReference type="Proteomes" id="UP000251617">
    <property type="component" value="Chromosome"/>
</dbReference>
<dbReference type="Pfam" id="PF25917">
    <property type="entry name" value="BSH_RND"/>
    <property type="match status" value="1"/>
</dbReference>
<dbReference type="InterPro" id="IPR058624">
    <property type="entry name" value="MdtA-like_HH"/>
</dbReference>
<feature type="domain" description="Multidrug resistance protein MdtA-like beta-barrel" evidence="8">
    <location>
        <begin position="220"/>
        <end position="300"/>
    </location>
</feature>
<dbReference type="Gene3D" id="1.10.287.470">
    <property type="entry name" value="Helix hairpin bin"/>
    <property type="match status" value="1"/>
</dbReference>
<feature type="domain" description="Multidrug resistance protein MdtA-like C-terminal permuted SH3" evidence="9">
    <location>
        <begin position="308"/>
        <end position="368"/>
    </location>
</feature>
<evidence type="ECO:0000259" key="6">
    <source>
        <dbReference type="Pfam" id="PF25876"/>
    </source>
</evidence>